<dbReference type="OrthoDB" id="6882680at2"/>
<reference evidence="8 9" key="1">
    <citation type="submission" date="2018-05" db="EMBL/GenBank/DDBJ databases">
        <title>Nocardioides silvaticus genome.</title>
        <authorList>
            <person name="Li C."/>
            <person name="Wang G."/>
        </authorList>
    </citation>
    <scope>NUCLEOTIDE SEQUENCE [LARGE SCALE GENOMIC DNA]</scope>
    <source>
        <strain evidence="8 9">CCTCC AB 2018079</strain>
    </source>
</reference>
<comment type="caution">
    <text evidence="8">The sequence shown here is derived from an EMBL/GenBank/DDBJ whole genome shotgun (WGS) entry which is preliminary data.</text>
</comment>
<dbReference type="PANTHER" id="PTHR11699">
    <property type="entry name" value="ALDEHYDE DEHYDROGENASE-RELATED"/>
    <property type="match status" value="1"/>
</dbReference>
<sequence>MTTQTEQLVSTNPANDEVVGTFAVLGEVQVRAVVARARNAAPWWRDQGHAGRREALLRWKRHIARNAEDLVDLLHRENGKPRTDARLEVMLALEHIAWNAKHAGKVLQQEKRRPGLLLSNFSARLDHVPFGVVGVIGPWNYPVYTPNGSIATALAAGNTVVFKPSEYTPAISRWYVDAFAKANPDAPDGVLSLVTGFGDTGAALCRAGVDKLAFTGSAATGRRVMAACAESLVPVVMELGGKDAAIVAADADLPRAAEAIAFGALGNSGQTCAGVERVYVERSVRDEFLAELTKQVKAVRPGSDDASSYGPMTMRSQIDIVRRHVDDALAGGGTAVVGGRESVGDRFIEPVVILDPPHTSAAVQEETFGPTVTVTTVESLDEAVKLANDTPYGLAGAVFSKNRAEEVVAGFETSQISVNSVLGFAGVAALPLGGVGESGFGRIHGPEGLKEFTRTRAIATQKYAIPGMNLITFNRSPVMVRLLPRLIRWLHAR</sequence>
<dbReference type="Gene3D" id="3.40.605.10">
    <property type="entry name" value="Aldehyde Dehydrogenase, Chain A, domain 1"/>
    <property type="match status" value="1"/>
</dbReference>
<dbReference type="CDD" id="cd07099">
    <property type="entry name" value="ALDH_DDALDH"/>
    <property type="match status" value="1"/>
</dbReference>
<comment type="similarity">
    <text evidence="1 3 6">Belongs to the aldehyde dehydrogenase family.</text>
</comment>
<dbReference type="InterPro" id="IPR016161">
    <property type="entry name" value="Ald_DH/histidinol_DH"/>
</dbReference>
<dbReference type="Gene3D" id="3.40.309.10">
    <property type="entry name" value="Aldehyde Dehydrogenase, Chain A, domain 2"/>
    <property type="match status" value="1"/>
</dbReference>
<keyword evidence="9" id="KW-1185">Reference proteome</keyword>
<evidence type="ECO:0000256" key="6">
    <source>
        <dbReference type="RuleBase" id="RU003345"/>
    </source>
</evidence>
<dbReference type="InterPro" id="IPR012394">
    <property type="entry name" value="Aldehyde_DH_NAD(P)"/>
</dbReference>
<dbReference type="AlphaFoldDB" id="A0A316TD88"/>
<dbReference type="PROSITE" id="PS00070">
    <property type="entry name" value="ALDEHYDE_DEHYDR_CYS"/>
    <property type="match status" value="1"/>
</dbReference>
<proteinExistence type="inferred from homology"/>
<gene>
    <name evidence="8" type="ORF">DJ010_20475</name>
</gene>
<protein>
    <recommendedName>
        <fullName evidence="3">Aldehyde dehydrogenase</fullName>
    </recommendedName>
</protein>
<evidence type="ECO:0000256" key="2">
    <source>
        <dbReference type="ARBA" id="ARBA00023002"/>
    </source>
</evidence>
<dbReference type="InterPro" id="IPR015590">
    <property type="entry name" value="Aldehyde_DH_dom"/>
</dbReference>
<dbReference type="InterPro" id="IPR016162">
    <property type="entry name" value="Ald_DH_N"/>
</dbReference>
<dbReference type="Proteomes" id="UP000245507">
    <property type="component" value="Unassembled WGS sequence"/>
</dbReference>
<evidence type="ECO:0000259" key="7">
    <source>
        <dbReference type="Pfam" id="PF00171"/>
    </source>
</evidence>
<evidence type="ECO:0000256" key="4">
    <source>
        <dbReference type="PIRSR" id="PIRSR036492-1"/>
    </source>
</evidence>
<dbReference type="GO" id="GO:0016620">
    <property type="term" value="F:oxidoreductase activity, acting on the aldehyde or oxo group of donors, NAD or NADP as acceptor"/>
    <property type="evidence" value="ECO:0007669"/>
    <property type="project" value="InterPro"/>
</dbReference>
<accession>A0A316TD88</accession>
<keyword evidence="2 3" id="KW-0560">Oxidoreductase</keyword>
<feature type="domain" description="Aldehyde dehydrogenase" evidence="7">
    <location>
        <begin position="4"/>
        <end position="457"/>
    </location>
</feature>
<dbReference type="InterPro" id="IPR029510">
    <property type="entry name" value="Ald_DH_CS_GLU"/>
</dbReference>
<evidence type="ECO:0000313" key="8">
    <source>
        <dbReference type="EMBL" id="PWN00999.1"/>
    </source>
</evidence>
<dbReference type="Pfam" id="PF00171">
    <property type="entry name" value="Aldedh"/>
    <property type="match status" value="1"/>
</dbReference>
<organism evidence="8 9">
    <name type="scientific">Nocardioides silvaticus</name>
    <dbReference type="NCBI Taxonomy" id="2201891"/>
    <lineage>
        <taxon>Bacteria</taxon>
        <taxon>Bacillati</taxon>
        <taxon>Actinomycetota</taxon>
        <taxon>Actinomycetes</taxon>
        <taxon>Propionibacteriales</taxon>
        <taxon>Nocardioidaceae</taxon>
        <taxon>Nocardioides</taxon>
    </lineage>
</organism>
<dbReference type="SUPFAM" id="SSF53720">
    <property type="entry name" value="ALDH-like"/>
    <property type="match status" value="1"/>
</dbReference>
<dbReference type="RefSeq" id="WP_109697296.1">
    <property type="nucleotide sequence ID" value="NZ_QGDD01000012.1"/>
</dbReference>
<feature type="active site" evidence="4">
    <location>
        <position position="272"/>
    </location>
</feature>
<dbReference type="PIRSF" id="PIRSF036492">
    <property type="entry name" value="ALDH"/>
    <property type="match status" value="1"/>
</dbReference>
<dbReference type="InterPro" id="IPR016163">
    <property type="entry name" value="Ald_DH_C"/>
</dbReference>
<dbReference type="PROSITE" id="PS00687">
    <property type="entry name" value="ALDEHYDE_DEHYDR_GLU"/>
    <property type="match status" value="1"/>
</dbReference>
<evidence type="ECO:0000256" key="5">
    <source>
        <dbReference type="PROSITE-ProRule" id="PRU10007"/>
    </source>
</evidence>
<dbReference type="GO" id="GO:0006081">
    <property type="term" value="P:aldehyde metabolic process"/>
    <property type="evidence" value="ECO:0007669"/>
    <property type="project" value="InterPro"/>
</dbReference>
<name>A0A316TD88_9ACTN</name>
<evidence type="ECO:0000313" key="9">
    <source>
        <dbReference type="Proteomes" id="UP000245507"/>
    </source>
</evidence>
<dbReference type="InterPro" id="IPR016160">
    <property type="entry name" value="Ald_DH_CS_CYS"/>
</dbReference>
<evidence type="ECO:0000256" key="3">
    <source>
        <dbReference type="PIRNR" id="PIRNR036492"/>
    </source>
</evidence>
<dbReference type="EMBL" id="QGDD01000012">
    <property type="protein sequence ID" value="PWN00999.1"/>
    <property type="molecule type" value="Genomic_DNA"/>
</dbReference>
<evidence type="ECO:0000256" key="1">
    <source>
        <dbReference type="ARBA" id="ARBA00009986"/>
    </source>
</evidence>
<feature type="active site" evidence="4 5">
    <location>
        <position position="238"/>
    </location>
</feature>